<keyword evidence="2" id="KW-0472">Membrane</keyword>
<feature type="domain" description="AAA+ ATPase" evidence="5">
    <location>
        <begin position="31"/>
        <end position="202"/>
    </location>
</feature>
<sequence>MSSHPLGLTVSHLIFGFSQRLLLADWSAHFGPGLTWVQGPNGCGKSTLLRLMGGAIAPQGGTLSINGCHASQDPLAYRQQVLWLGPDRIAFDHLKPLEWAGFMAGLYPRFDRAAFEQHWDAFALAPHQHQRIAALSTGTQRKLALAVAWAAQTPALLLDEPLSGLDAAALAHAQAVLAVRAQSTEMVTVIASHEALQATDVRVLGL</sequence>
<evidence type="ECO:0000256" key="2">
    <source>
        <dbReference type="ARBA" id="ARBA00022475"/>
    </source>
</evidence>
<evidence type="ECO:0000256" key="1">
    <source>
        <dbReference type="ARBA" id="ARBA00022448"/>
    </source>
</evidence>
<dbReference type="EMBL" id="JAGQDG010000003">
    <property type="protein sequence ID" value="MBQ0935696.1"/>
    <property type="molecule type" value="Genomic_DNA"/>
</dbReference>
<keyword evidence="1" id="KW-0813">Transport</keyword>
<evidence type="ECO:0000256" key="4">
    <source>
        <dbReference type="ARBA" id="ARBA00022840"/>
    </source>
</evidence>
<accession>A0ABS5DX17</accession>
<protein>
    <submittedName>
        <fullName evidence="6">ATP-binding cassette domain-containing protein</fullName>
    </submittedName>
</protein>
<dbReference type="Gene3D" id="3.40.50.300">
    <property type="entry name" value="P-loop containing nucleotide triphosphate hydrolases"/>
    <property type="match status" value="1"/>
</dbReference>
<comment type="caution">
    <text evidence="6">The sequence shown here is derived from an EMBL/GenBank/DDBJ whole genome shotgun (WGS) entry which is preliminary data.</text>
</comment>
<evidence type="ECO:0000313" key="7">
    <source>
        <dbReference type="Proteomes" id="UP000672097"/>
    </source>
</evidence>
<proteinExistence type="predicted"/>
<evidence type="ECO:0000313" key="6">
    <source>
        <dbReference type="EMBL" id="MBQ0935696.1"/>
    </source>
</evidence>
<dbReference type="SUPFAM" id="SSF52540">
    <property type="entry name" value="P-loop containing nucleoside triphosphate hydrolases"/>
    <property type="match status" value="1"/>
</dbReference>
<dbReference type="SMART" id="SM00382">
    <property type="entry name" value="AAA"/>
    <property type="match status" value="1"/>
</dbReference>
<keyword evidence="7" id="KW-1185">Reference proteome</keyword>
<evidence type="ECO:0000259" key="5">
    <source>
        <dbReference type="SMART" id="SM00382"/>
    </source>
</evidence>
<dbReference type="InterPro" id="IPR051782">
    <property type="entry name" value="ABC_Transporter_VariousFunc"/>
</dbReference>
<name>A0ABS5DX17_9BURK</name>
<dbReference type="InterPro" id="IPR027417">
    <property type="entry name" value="P-loop_NTPase"/>
</dbReference>
<dbReference type="InterPro" id="IPR003593">
    <property type="entry name" value="AAA+_ATPase"/>
</dbReference>
<organism evidence="6 7">
    <name type="scientific">Ideonella paludis</name>
    <dbReference type="NCBI Taxonomy" id="1233411"/>
    <lineage>
        <taxon>Bacteria</taxon>
        <taxon>Pseudomonadati</taxon>
        <taxon>Pseudomonadota</taxon>
        <taxon>Betaproteobacteria</taxon>
        <taxon>Burkholderiales</taxon>
        <taxon>Sphaerotilaceae</taxon>
        <taxon>Ideonella</taxon>
    </lineage>
</organism>
<gene>
    <name evidence="6" type="ORF">KAK11_10175</name>
</gene>
<keyword evidence="3" id="KW-0547">Nucleotide-binding</keyword>
<dbReference type="PANTHER" id="PTHR42939:SF1">
    <property type="entry name" value="ABC TRANSPORTER ATP-BINDING PROTEIN ALBC-RELATED"/>
    <property type="match status" value="1"/>
</dbReference>
<keyword evidence="4 6" id="KW-0067">ATP-binding</keyword>
<dbReference type="GO" id="GO:0005524">
    <property type="term" value="F:ATP binding"/>
    <property type="evidence" value="ECO:0007669"/>
    <property type="project" value="UniProtKB-KW"/>
</dbReference>
<dbReference type="InterPro" id="IPR003439">
    <property type="entry name" value="ABC_transporter-like_ATP-bd"/>
</dbReference>
<dbReference type="Pfam" id="PF00005">
    <property type="entry name" value="ABC_tran"/>
    <property type="match status" value="1"/>
</dbReference>
<dbReference type="PANTHER" id="PTHR42939">
    <property type="entry name" value="ABC TRANSPORTER ATP-BINDING PROTEIN ALBC-RELATED"/>
    <property type="match status" value="1"/>
</dbReference>
<reference evidence="6 7" key="1">
    <citation type="submission" date="2021-04" db="EMBL/GenBank/DDBJ databases">
        <title>The genome sequence of type strain Ideonella paludis KCTC 32238.</title>
        <authorList>
            <person name="Liu Y."/>
        </authorList>
    </citation>
    <scope>NUCLEOTIDE SEQUENCE [LARGE SCALE GENOMIC DNA]</scope>
    <source>
        <strain evidence="6 7">KCTC 32238</strain>
    </source>
</reference>
<dbReference type="Proteomes" id="UP000672097">
    <property type="component" value="Unassembled WGS sequence"/>
</dbReference>
<dbReference type="RefSeq" id="WP_210808857.1">
    <property type="nucleotide sequence ID" value="NZ_JAGQDG010000003.1"/>
</dbReference>
<keyword evidence="2" id="KW-1003">Cell membrane</keyword>
<evidence type="ECO:0000256" key="3">
    <source>
        <dbReference type="ARBA" id="ARBA00022741"/>
    </source>
</evidence>